<dbReference type="GO" id="GO:0019774">
    <property type="term" value="C:proteasome core complex, beta-subunit complex"/>
    <property type="evidence" value="ECO:0007669"/>
    <property type="project" value="UniProtKB-ARBA"/>
</dbReference>
<feature type="non-terminal residue" evidence="14">
    <location>
        <position position="1"/>
    </location>
</feature>
<keyword evidence="8" id="KW-0378">Hydrolase</keyword>
<dbReference type="InterPro" id="IPR016050">
    <property type="entry name" value="Proteasome_bsu_CS"/>
</dbReference>
<dbReference type="Pfam" id="PF00227">
    <property type="entry name" value="Proteasome"/>
    <property type="match status" value="1"/>
</dbReference>
<dbReference type="PROSITE" id="PS00854">
    <property type="entry name" value="PROTEASOME_BETA_1"/>
    <property type="match status" value="1"/>
</dbReference>
<dbReference type="GO" id="GO:0051603">
    <property type="term" value="P:proteolysis involved in protein catabolic process"/>
    <property type="evidence" value="ECO:0007669"/>
    <property type="project" value="InterPro"/>
</dbReference>
<evidence type="ECO:0000256" key="5">
    <source>
        <dbReference type="ARBA" id="ARBA00022490"/>
    </source>
</evidence>
<comment type="caution">
    <text evidence="14">The sequence shown here is derived from an EMBL/GenBank/DDBJ whole genome shotgun (WGS) entry which is preliminary data.</text>
</comment>
<keyword evidence="10" id="KW-0865">Zymogen</keyword>
<proteinExistence type="predicted"/>
<feature type="active site" description="Nucleophile" evidence="13">
    <location>
        <position position="147"/>
    </location>
</feature>
<dbReference type="GO" id="GO:0005737">
    <property type="term" value="C:cytoplasm"/>
    <property type="evidence" value="ECO:0007669"/>
    <property type="project" value="UniProtKB-SubCell"/>
</dbReference>
<evidence type="ECO:0000256" key="3">
    <source>
        <dbReference type="ARBA" id="ARBA00004496"/>
    </source>
</evidence>
<dbReference type="PRINTS" id="PR00141">
    <property type="entry name" value="PROTEASOME"/>
</dbReference>
<evidence type="ECO:0000256" key="11">
    <source>
        <dbReference type="ARBA" id="ARBA00023242"/>
    </source>
</evidence>
<name>A0A2S4LB36_9HYPO</name>
<dbReference type="SUPFAM" id="SSF56235">
    <property type="entry name" value="N-terminal nucleophile aminohydrolases (Ntn hydrolases)"/>
    <property type="match status" value="1"/>
</dbReference>
<dbReference type="GO" id="GO:0005634">
    <property type="term" value="C:nucleus"/>
    <property type="evidence" value="ECO:0007669"/>
    <property type="project" value="UniProtKB-SubCell"/>
</dbReference>
<accession>A0A2S4LB36</accession>
<evidence type="ECO:0000313" key="14">
    <source>
        <dbReference type="EMBL" id="POR39626.1"/>
    </source>
</evidence>
<keyword evidence="6" id="KW-0645">Protease</keyword>
<keyword evidence="15" id="KW-1185">Reference proteome</keyword>
<sequence length="361" mass="39699">NATSAPTTSSSPHHHHREGLHHHLSTTNCEHRLCRTTFLTIPCFHPTIHRGQQAYFSELLLWPTEPFGDNTTSPLPPKMDTLVARYSRPAYEQNESSEDEAQDLMNPASSLAGNFAMPPIAQPSSWLRAATDDRANPDCPIKIAHGTTTLAFRFQGGIIVATDSRATAGNWIASQTVKKVIEINSVLLGTMAGGAADCQYWLAWLGMQCRLHELRHKRRISVAAASKILANLVYSYKGMGLSMGTMCAGVTKEEGPALYYVDSDGTRLAGNLFCVGSGQTFAYGVLDAEYSYDLSVDDALELGRRSILAATHRDAYSGGFINLYHVKEEGWVKHGFNDTNPIFWKTKLEKGEFTNVTSELV</sequence>
<dbReference type="PANTHER" id="PTHR32194">
    <property type="entry name" value="METALLOPROTEASE TLDD"/>
    <property type="match status" value="1"/>
</dbReference>
<evidence type="ECO:0000256" key="7">
    <source>
        <dbReference type="ARBA" id="ARBA00022698"/>
    </source>
</evidence>
<evidence type="ECO:0000256" key="13">
    <source>
        <dbReference type="PIRSR" id="PIRSR600243-1"/>
    </source>
</evidence>
<keyword evidence="11" id="KW-0539">Nucleus</keyword>
<keyword evidence="9 14" id="KW-0647">Proteasome</keyword>
<dbReference type="STRING" id="94208.A0A2S4LB36"/>
<dbReference type="InterPro" id="IPR023333">
    <property type="entry name" value="Proteasome_suB-type"/>
</dbReference>
<dbReference type="PROSITE" id="PS51476">
    <property type="entry name" value="PROTEASOME_BETA_2"/>
    <property type="match status" value="1"/>
</dbReference>
<comment type="catalytic activity">
    <reaction evidence="1">
        <text>Cleavage of peptide bonds with very broad specificity.</text>
        <dbReference type="EC" id="3.4.25.1"/>
    </reaction>
</comment>
<dbReference type="FunFam" id="3.60.20.10:FF:000013">
    <property type="entry name" value="Proteasome subunit beta type-5"/>
    <property type="match status" value="1"/>
</dbReference>
<dbReference type="AlphaFoldDB" id="A0A2S4LB36"/>
<evidence type="ECO:0000256" key="10">
    <source>
        <dbReference type="ARBA" id="ARBA00023145"/>
    </source>
</evidence>
<dbReference type="InterPro" id="IPR000243">
    <property type="entry name" value="Pept_T1A_subB"/>
</dbReference>
<dbReference type="CDD" id="cd03761">
    <property type="entry name" value="proteasome_beta_type_5"/>
    <property type="match status" value="1"/>
</dbReference>
<evidence type="ECO:0000256" key="1">
    <source>
        <dbReference type="ARBA" id="ARBA00001198"/>
    </source>
</evidence>
<evidence type="ECO:0000256" key="12">
    <source>
        <dbReference type="ARBA" id="ARBA00026071"/>
    </source>
</evidence>
<keyword evidence="5" id="KW-0963">Cytoplasm</keyword>
<evidence type="ECO:0000256" key="9">
    <source>
        <dbReference type="ARBA" id="ARBA00022942"/>
    </source>
</evidence>
<gene>
    <name evidence="14" type="ORF">TPAR_00188</name>
</gene>
<evidence type="ECO:0000256" key="2">
    <source>
        <dbReference type="ARBA" id="ARBA00004123"/>
    </source>
</evidence>
<dbReference type="InterPro" id="IPR029055">
    <property type="entry name" value="Ntn_hydrolases_N"/>
</dbReference>
<dbReference type="Proteomes" id="UP000237481">
    <property type="component" value="Unassembled WGS sequence"/>
</dbReference>
<protein>
    <recommendedName>
        <fullName evidence="4">proteasome endopeptidase complex</fullName>
        <ecNumber evidence="4">3.4.25.1</ecNumber>
    </recommendedName>
</protein>
<reference evidence="14 15" key="1">
    <citation type="submission" date="2018-01" db="EMBL/GenBank/DDBJ databases">
        <title>Harnessing the power of phylogenomics to disentangle the directionality and signatures of interkingdom host jumping in the parasitic fungal genus Tolypocladium.</title>
        <authorList>
            <person name="Quandt C.A."/>
            <person name="Patterson W."/>
            <person name="Spatafora J.W."/>
        </authorList>
    </citation>
    <scope>NUCLEOTIDE SEQUENCE [LARGE SCALE GENOMIC DNA]</scope>
    <source>
        <strain evidence="14 15">NRBC 100945</strain>
    </source>
</reference>
<dbReference type="Gene3D" id="3.60.20.10">
    <property type="entry name" value="Glutamine Phosphoribosylpyrophosphate, subunit 1, domain 1"/>
    <property type="match status" value="1"/>
</dbReference>
<dbReference type="EMBL" id="PKSG01000024">
    <property type="protein sequence ID" value="POR39626.1"/>
    <property type="molecule type" value="Genomic_DNA"/>
</dbReference>
<evidence type="ECO:0000256" key="6">
    <source>
        <dbReference type="ARBA" id="ARBA00022670"/>
    </source>
</evidence>
<comment type="subcellular location">
    <subcellularLocation>
        <location evidence="3">Cytoplasm</location>
    </subcellularLocation>
    <subcellularLocation>
        <location evidence="2">Nucleus</location>
    </subcellularLocation>
</comment>
<dbReference type="InterPro" id="IPR001353">
    <property type="entry name" value="Proteasome_sua/b"/>
</dbReference>
<evidence type="ECO:0000256" key="8">
    <source>
        <dbReference type="ARBA" id="ARBA00022801"/>
    </source>
</evidence>
<dbReference type="OrthoDB" id="37597at2759"/>
<evidence type="ECO:0000256" key="4">
    <source>
        <dbReference type="ARBA" id="ARBA00012039"/>
    </source>
</evidence>
<organism evidence="14 15">
    <name type="scientific">Tolypocladium paradoxum</name>
    <dbReference type="NCBI Taxonomy" id="94208"/>
    <lineage>
        <taxon>Eukaryota</taxon>
        <taxon>Fungi</taxon>
        <taxon>Dikarya</taxon>
        <taxon>Ascomycota</taxon>
        <taxon>Pezizomycotina</taxon>
        <taxon>Sordariomycetes</taxon>
        <taxon>Hypocreomycetidae</taxon>
        <taxon>Hypocreales</taxon>
        <taxon>Ophiocordycipitaceae</taxon>
        <taxon>Tolypocladium</taxon>
    </lineage>
</organism>
<dbReference type="EC" id="3.4.25.1" evidence="4"/>
<dbReference type="GO" id="GO:0004298">
    <property type="term" value="F:threonine-type endopeptidase activity"/>
    <property type="evidence" value="ECO:0007669"/>
    <property type="project" value="UniProtKB-KW"/>
</dbReference>
<dbReference type="PANTHER" id="PTHR32194:SF3">
    <property type="entry name" value="PROTEASOME SUBUNIT BETA"/>
    <property type="match status" value="1"/>
</dbReference>
<keyword evidence="7" id="KW-0888">Threonine protease</keyword>
<comment type="subunit">
    <text evidence="12">The 26S proteasome consists of a 20S proteasome core and two 19S regulatory subunits. The 20S proteasome core is composed of 28 subunits that are arranged in four stacked rings, resulting in a barrel-shaped structure. The two end rings are each formed by seven alpha subunits, and the two central rings are each formed by seven beta subunits. The catalytic chamber with the active sites is on the inside of the barrel.</text>
</comment>
<evidence type="ECO:0000313" key="15">
    <source>
        <dbReference type="Proteomes" id="UP000237481"/>
    </source>
</evidence>